<dbReference type="AlphaFoldDB" id="A0A9D2GB41"/>
<gene>
    <name evidence="2" type="ORF">H9723_12095</name>
</gene>
<reference evidence="2" key="2">
    <citation type="submission" date="2021-04" db="EMBL/GenBank/DDBJ databases">
        <authorList>
            <person name="Gilroy R."/>
        </authorList>
    </citation>
    <scope>NUCLEOTIDE SEQUENCE</scope>
    <source>
        <strain evidence="2">CHK196-3914</strain>
    </source>
</reference>
<evidence type="ECO:0000313" key="3">
    <source>
        <dbReference type="Proteomes" id="UP000824116"/>
    </source>
</evidence>
<sequence>MRYCCENCFSDIYLKNYIRENGETGICEYCNSQSVYIITTKKIGEYIRECIEKAYEDVNEGTGAYYDSEEDGYRDRTGEEPTVLSVRDIMEDAFDDMVQNTTILEDIFENSGLTFEEKKTDAQIGLRMLMIYILFFKTLYTGQRQQEYTIFGNYLNIL</sequence>
<organism evidence="2 3">
    <name type="scientific">Candidatus Mediterraneibacter stercoravium</name>
    <dbReference type="NCBI Taxonomy" id="2838685"/>
    <lineage>
        <taxon>Bacteria</taxon>
        <taxon>Bacillati</taxon>
        <taxon>Bacillota</taxon>
        <taxon>Clostridia</taxon>
        <taxon>Lachnospirales</taxon>
        <taxon>Lachnospiraceae</taxon>
        <taxon>Mediterraneibacter</taxon>
    </lineage>
</organism>
<dbReference type="EMBL" id="DXAY01000274">
    <property type="protein sequence ID" value="HIZ75963.1"/>
    <property type="molecule type" value="Genomic_DNA"/>
</dbReference>
<feature type="domain" description="HEPN/RES N-terminal" evidence="1">
    <location>
        <begin position="20"/>
        <end position="109"/>
    </location>
</feature>
<evidence type="ECO:0000313" key="2">
    <source>
        <dbReference type="EMBL" id="HIZ75963.1"/>
    </source>
</evidence>
<evidence type="ECO:0000259" key="1">
    <source>
        <dbReference type="Pfam" id="PF18870"/>
    </source>
</evidence>
<proteinExistence type="predicted"/>
<protein>
    <recommendedName>
        <fullName evidence="1">HEPN/RES N-terminal domain-containing protein</fullName>
    </recommendedName>
</protein>
<dbReference type="InterPro" id="IPR041206">
    <property type="entry name" value="HEPN/RES_NTD1"/>
</dbReference>
<accession>A0A9D2GB41</accession>
<comment type="caution">
    <text evidence="2">The sequence shown here is derived from an EMBL/GenBank/DDBJ whole genome shotgun (WGS) entry which is preliminary data.</text>
</comment>
<dbReference type="Pfam" id="PF18870">
    <property type="entry name" value="HEPN_RES_NTD1"/>
    <property type="match status" value="1"/>
</dbReference>
<reference evidence="2" key="1">
    <citation type="journal article" date="2021" name="PeerJ">
        <title>Extensive microbial diversity within the chicken gut microbiome revealed by metagenomics and culture.</title>
        <authorList>
            <person name="Gilroy R."/>
            <person name="Ravi A."/>
            <person name="Getino M."/>
            <person name="Pursley I."/>
            <person name="Horton D.L."/>
            <person name="Alikhan N.F."/>
            <person name="Baker D."/>
            <person name="Gharbi K."/>
            <person name="Hall N."/>
            <person name="Watson M."/>
            <person name="Adriaenssens E.M."/>
            <person name="Foster-Nyarko E."/>
            <person name="Jarju S."/>
            <person name="Secka A."/>
            <person name="Antonio M."/>
            <person name="Oren A."/>
            <person name="Chaudhuri R.R."/>
            <person name="La Ragione R."/>
            <person name="Hildebrand F."/>
            <person name="Pallen M.J."/>
        </authorList>
    </citation>
    <scope>NUCLEOTIDE SEQUENCE</scope>
    <source>
        <strain evidence="2">CHK196-3914</strain>
    </source>
</reference>
<dbReference type="Proteomes" id="UP000824116">
    <property type="component" value="Unassembled WGS sequence"/>
</dbReference>
<name>A0A9D2GB41_9FIRM</name>